<feature type="compositionally biased region" description="Acidic residues" evidence="13">
    <location>
        <begin position="217"/>
        <end position="232"/>
    </location>
</feature>
<dbReference type="Proteomes" id="UP000693946">
    <property type="component" value="Linkage Group LG18"/>
</dbReference>
<evidence type="ECO:0000256" key="12">
    <source>
        <dbReference type="PROSITE-ProRule" id="PRU00782"/>
    </source>
</evidence>
<comment type="caution">
    <text evidence="18">The sequence shown here is derived from an EMBL/GenBank/DDBJ whole genome shotgun (WGS) entry which is preliminary data.</text>
</comment>
<dbReference type="PROSITE" id="PS51016">
    <property type="entry name" value="MYTH4"/>
    <property type="match status" value="2"/>
</dbReference>
<dbReference type="InterPro" id="IPR000048">
    <property type="entry name" value="IQ_motif_EF-hand-BS"/>
</dbReference>
<evidence type="ECO:0000256" key="2">
    <source>
        <dbReference type="ARBA" id="ARBA00008314"/>
    </source>
</evidence>
<evidence type="ECO:0000256" key="13">
    <source>
        <dbReference type="SAM" id="MobiDB-lite"/>
    </source>
</evidence>
<feature type="compositionally biased region" description="Basic and acidic residues" evidence="13">
    <location>
        <begin position="103"/>
        <end position="114"/>
    </location>
</feature>
<dbReference type="Pfam" id="PF00784">
    <property type="entry name" value="MyTH4"/>
    <property type="match status" value="2"/>
</dbReference>
<feature type="compositionally biased region" description="Acidic residues" evidence="13">
    <location>
        <begin position="153"/>
        <end position="165"/>
    </location>
</feature>
<evidence type="ECO:0000256" key="10">
    <source>
        <dbReference type="ARBA" id="ARBA00023203"/>
    </source>
</evidence>
<dbReference type="SMART" id="SM00139">
    <property type="entry name" value="MyTH4"/>
    <property type="match status" value="2"/>
</dbReference>
<feature type="compositionally biased region" description="Acidic residues" evidence="13">
    <location>
        <begin position="115"/>
        <end position="124"/>
    </location>
</feature>
<feature type="compositionally biased region" description="Acidic residues" evidence="13">
    <location>
        <begin position="342"/>
        <end position="360"/>
    </location>
</feature>
<name>A0AAV6RV14_SOLSE</name>
<evidence type="ECO:0000259" key="16">
    <source>
        <dbReference type="PROSITE" id="PS51016"/>
    </source>
</evidence>
<dbReference type="GO" id="GO:0016459">
    <property type="term" value="C:myosin complex"/>
    <property type="evidence" value="ECO:0007669"/>
    <property type="project" value="UniProtKB-KW"/>
</dbReference>
<dbReference type="InterPro" id="IPR000299">
    <property type="entry name" value="FERM_domain"/>
</dbReference>
<feature type="compositionally biased region" description="Basic residues" evidence="13">
    <location>
        <begin position="241"/>
        <end position="255"/>
    </location>
</feature>
<feature type="compositionally biased region" description="Polar residues" evidence="13">
    <location>
        <begin position="363"/>
        <end position="375"/>
    </location>
</feature>
<dbReference type="SMART" id="SM00242">
    <property type="entry name" value="MYSc"/>
    <property type="match status" value="1"/>
</dbReference>
<evidence type="ECO:0000256" key="11">
    <source>
        <dbReference type="PROSITE-ProRule" id="PRU00192"/>
    </source>
</evidence>
<evidence type="ECO:0000256" key="6">
    <source>
        <dbReference type="ARBA" id="ARBA00022741"/>
    </source>
</evidence>
<dbReference type="PROSITE" id="PS50002">
    <property type="entry name" value="SH3"/>
    <property type="match status" value="1"/>
</dbReference>
<dbReference type="Pfam" id="PF00063">
    <property type="entry name" value="Myosin_head"/>
    <property type="match status" value="1"/>
</dbReference>
<dbReference type="FunFam" id="1.10.10.820:FF:000001">
    <property type="entry name" value="Myosin heavy chain"/>
    <property type="match status" value="1"/>
</dbReference>
<feature type="compositionally biased region" description="Pro residues" evidence="13">
    <location>
        <begin position="2379"/>
        <end position="2400"/>
    </location>
</feature>
<dbReference type="PANTHER" id="PTHR22692:SF16">
    <property type="entry name" value="MYOSIN XVB"/>
    <property type="match status" value="1"/>
</dbReference>
<feature type="region of interest" description="Disordered" evidence="13">
    <location>
        <begin position="629"/>
        <end position="728"/>
    </location>
</feature>
<feature type="compositionally biased region" description="Acidic residues" evidence="13">
    <location>
        <begin position="418"/>
        <end position="427"/>
    </location>
</feature>
<dbReference type="InterPro" id="IPR001452">
    <property type="entry name" value="SH3_domain"/>
</dbReference>
<dbReference type="PROSITE" id="PS51456">
    <property type="entry name" value="MYOSIN_MOTOR"/>
    <property type="match status" value="1"/>
</dbReference>
<comment type="subcellular location">
    <subcellularLocation>
        <location evidence="1">Cytoplasm</location>
    </subcellularLocation>
</comment>
<dbReference type="GO" id="GO:0003774">
    <property type="term" value="F:cytoskeletal motor activity"/>
    <property type="evidence" value="ECO:0007669"/>
    <property type="project" value="UniProtKB-UniRule"/>
</dbReference>
<feature type="compositionally biased region" description="Basic residues" evidence="13">
    <location>
        <begin position="2214"/>
        <end position="2230"/>
    </location>
</feature>
<feature type="region of interest" description="Actin-binding" evidence="12">
    <location>
        <begin position="1388"/>
        <end position="1410"/>
    </location>
</feature>
<dbReference type="EMBL" id="JAGKHQ010000010">
    <property type="protein sequence ID" value="KAG7507631.1"/>
    <property type="molecule type" value="Genomic_DNA"/>
</dbReference>
<evidence type="ECO:0000256" key="8">
    <source>
        <dbReference type="ARBA" id="ARBA00023123"/>
    </source>
</evidence>
<feature type="compositionally biased region" description="Pro residues" evidence="13">
    <location>
        <begin position="2237"/>
        <end position="2258"/>
    </location>
</feature>
<feature type="compositionally biased region" description="Basic and acidic residues" evidence="13">
    <location>
        <begin position="2200"/>
        <end position="2213"/>
    </location>
</feature>
<evidence type="ECO:0000256" key="7">
    <source>
        <dbReference type="ARBA" id="ARBA00022840"/>
    </source>
</evidence>
<dbReference type="InterPro" id="IPR059004">
    <property type="entry name" value="MYO15"/>
</dbReference>
<dbReference type="Pfam" id="PF07653">
    <property type="entry name" value="SH3_2"/>
    <property type="match status" value="1"/>
</dbReference>
<dbReference type="Pfam" id="PF00373">
    <property type="entry name" value="FERM_M"/>
    <property type="match status" value="1"/>
</dbReference>
<evidence type="ECO:0000313" key="19">
    <source>
        <dbReference type="Proteomes" id="UP000693946"/>
    </source>
</evidence>
<feature type="compositionally biased region" description="Basic and acidic residues" evidence="13">
    <location>
        <begin position="381"/>
        <end position="398"/>
    </location>
</feature>
<feature type="compositionally biased region" description="Basic and acidic residues" evidence="13">
    <location>
        <begin position="704"/>
        <end position="715"/>
    </location>
</feature>
<reference evidence="18 19" key="1">
    <citation type="journal article" date="2021" name="Sci. Rep.">
        <title>Chromosome anchoring in Senegalese sole (Solea senegalensis) reveals sex-associated markers and genome rearrangements in flatfish.</title>
        <authorList>
            <person name="Guerrero-Cozar I."/>
            <person name="Gomez-Garrido J."/>
            <person name="Berbel C."/>
            <person name="Martinez-Blanch J.F."/>
            <person name="Alioto T."/>
            <person name="Claros M.G."/>
            <person name="Gagnaire P.A."/>
            <person name="Manchado M."/>
        </authorList>
    </citation>
    <scope>NUCLEOTIDE SEQUENCE [LARGE SCALE GENOMIC DNA]</scope>
    <source>
        <strain evidence="18">Sse05_10M</strain>
    </source>
</reference>
<evidence type="ECO:0000313" key="18">
    <source>
        <dbReference type="EMBL" id="KAG7507631.1"/>
    </source>
</evidence>
<organism evidence="18 19">
    <name type="scientific">Solea senegalensis</name>
    <name type="common">Senegalese sole</name>
    <dbReference type="NCBI Taxonomy" id="28829"/>
    <lineage>
        <taxon>Eukaryota</taxon>
        <taxon>Metazoa</taxon>
        <taxon>Chordata</taxon>
        <taxon>Craniata</taxon>
        <taxon>Vertebrata</taxon>
        <taxon>Euteleostomi</taxon>
        <taxon>Actinopterygii</taxon>
        <taxon>Neopterygii</taxon>
        <taxon>Teleostei</taxon>
        <taxon>Neoteleostei</taxon>
        <taxon>Acanthomorphata</taxon>
        <taxon>Carangaria</taxon>
        <taxon>Pleuronectiformes</taxon>
        <taxon>Pleuronectoidei</taxon>
        <taxon>Soleidae</taxon>
        <taxon>Solea</taxon>
    </lineage>
</organism>
<feature type="region of interest" description="Disordered" evidence="13">
    <location>
        <begin position="2678"/>
        <end position="2753"/>
    </location>
</feature>
<keyword evidence="5" id="KW-0677">Repeat</keyword>
<feature type="domain" description="MyTH4" evidence="16">
    <location>
        <begin position="2790"/>
        <end position="2943"/>
    </location>
</feature>
<dbReference type="SMART" id="SM00015">
    <property type="entry name" value="IQ"/>
    <property type="match status" value="2"/>
</dbReference>
<feature type="compositionally biased region" description="Basic and acidic residues" evidence="13">
    <location>
        <begin position="167"/>
        <end position="192"/>
    </location>
</feature>
<feature type="compositionally biased region" description="Basic and acidic residues" evidence="13">
    <location>
        <begin position="531"/>
        <end position="543"/>
    </location>
</feature>
<feature type="compositionally biased region" description="Low complexity" evidence="13">
    <location>
        <begin position="580"/>
        <end position="602"/>
    </location>
</feature>
<feature type="region of interest" description="Disordered" evidence="13">
    <location>
        <begin position="2081"/>
        <end position="2364"/>
    </location>
</feature>
<evidence type="ECO:0000259" key="14">
    <source>
        <dbReference type="PROSITE" id="PS50002"/>
    </source>
</evidence>
<evidence type="ECO:0000256" key="5">
    <source>
        <dbReference type="ARBA" id="ARBA00022737"/>
    </source>
</evidence>
<feature type="compositionally biased region" description="Basic and acidic residues" evidence="13">
    <location>
        <begin position="256"/>
        <end position="283"/>
    </location>
</feature>
<feature type="region of interest" description="Disordered" evidence="13">
    <location>
        <begin position="2377"/>
        <end position="2400"/>
    </location>
</feature>
<dbReference type="PROSITE" id="PS50057">
    <property type="entry name" value="FERM_3"/>
    <property type="match status" value="1"/>
</dbReference>
<evidence type="ECO:0000256" key="9">
    <source>
        <dbReference type="ARBA" id="ARBA00023175"/>
    </source>
</evidence>
<sequence>MSPVKSQGRANVKKPRAEATRNPQNVRPSGSKAPQPPSKVPKGKQKGRENSPNLEDENGDKVKPHKRKEANGSSRPPNKTNKLKDPPKAATKKPGRVGSKFPAKTETKRNGKETESDEQSESSAEESTGVSEEETSNNEEEEEGTNEERAETQESEQSSEEETEASDTQRDTEQTADGETDRESSEEAKSESEVELVASNAEEEEDTEEVLVSKDFTEDEAEDKEITQEDLSEQPTADKANRRRRQQPNSKMVKKTKAEKQSEKAEKQRAKAEKKMLEKEAKQKAKKEKKKPQKEDKPASGTNEVKSSVKGFPLNKVDMEKNKTLLANKLKHIKKKDRLVEADSDEEDEEEEEEEEEVVEAETQLSKAIKTQNRITPLKAKGKDLKAILEPDEPKETQSQEQPQSLLLPKVKMKTSQDEENNSDPDMETSANEAIDDECSKRMERIIAQKKRTTALNRMSGWIQKKMHREFNFRRRLSAWTKAIGVSRWLSFRAIKQKQGTRKSKGNFFKHRVAMRVASTTSLARRNKKSSSQEKMVDEKDGGGVEDEGAPVEEKEVEAKYAVVLPRMNIVSKAKTVAVSPGAPGPSTSSSTTESPGEATTSQPKPPKPGARLVLPVKPDLSLLKTIKKPLPGTLSSGGDVAERVPGSSGTLEGPTNPEDRGRRANLDNGTGVSVLQAARGRLGPSQINMTKISGGMPGGGLTRAKEPEPERDDTAGIPSSAAQPLPNGGANAVMSGLCSLYEEDTDREVAQLMGLEPEVHWTGNPRMSGNPQDWLSADNLLPHQTVEKLNKWTVYDNGGQSRAPWESEDPTQEMLESRLISTQFVLPRSKQVVEVDEVEDLEVCESSVLLNLKKRFHRDCIYTYIGNILLSMNPFKALNIYTDELREKYQGRAQQKNPPHVYAIADIAFSESQSDTQEQCIIISGQSGSGKTEATKLIVHYLSSMYQGADNNLRQPMEVFPILESFGNAKTILNNNSSRFGKYLHIHILHGVVIGTSLSKYLLEKSRVVFQANKERNYHVFYELLAGMNDWDKQELYLQGAETYYYLNQGGSCELNEKQDKQDFQLLVQCFETIGLHVDQISNIWAILSSILQLGNICFSSYESESFEVSHIFSEAETRRVGSLLQISSEALQTVITHRVTETTYDRIYCPLSVESAIESRDAIAKALYSVLFDWLLEQINDWLSPAEMDSTVGILDIYGFEDLEVNSFEQLCINFANEKLQHFVNKAVIAQEQDEYTAEQIQWYSVPLKNFHSCLELISSRPQGILRILDDQTSLPQATDHTFLQKCHYHHGNSPYYAKPKNPHPVFTIYHYAGAVTYQVHNFLNKNHDQFRTEVVELFAKSQLKMVSELFRKVQDGYIQQRELGWRGRGLRHQPSTVTSHFLQSLNELTTRLERCKTMFIRCVKPNFVKLPGIFDVDYVSAQLRHAGMMETIHIRKEGFPIRIQYHYFIERYGVLLNVREVEQSDREQTVALLDMIGAEDDHYRLGLTKVFLKELLHQQLEDKWITTQTWAAITIQRNIRGFLCRRNFKFFRQKAIVIQSHIRGHQARKHFKRLKQSFTQFWAAMLVTRDTIKRRHWRKEFHERNKETVRKKKSVSPGMDVGRLEIPAELSARLLSSTGRQHLPAVTEAAPPQVKAKHKLGLPRDIDRFPFSRYAKSTLKDTWGQPPEYPLQRPLTPLEPEDAKTAVEIYKLILRFTGEQDLSSWQEQMLGNYIVEKCQSRPALRDEVLAQLAYHTWGLQEEKGLKGWLLLACCLSAFAPSPSLDKHLLKYVSDYGPGGYRSLCQHKLLTSLQLPAPTSRIYPPTHLEWTSSQRKGAMLLDVHTFNDEKLASEVESWTTGEQLASWLLNFRGVMEATQGWSVSLLNEEGWSDLAGSDFVMDLLGGAESEVVPPLAANSDYLFSHEDRTSAADSYDIIPPAPPVQAPRLSSHEGGRWGLDYPQEGRSRQIDAYVDDLFDPVLDQGPPDRDRVAMFNNRMRGGGGIGPMQPGMYGAGMPMTMPTYPMGMPVTPTMPTYGAAPMMPTMAAMPTMPAMMMPQAAMQTPAVMDPMQSAATQQALLNQQALLMAQQMTMQAMSLSQHQVQEQQKKEEQKQKQKEQEQRRKDDEQRRREEEQRRREEEQRRREDERKRDRRHDEEERLQRRKSDRRSRERSPSPAARSPSPPPVQARPPKKKVTSSYKAPKPQSEEEGESSDPEDLHTFREKRDFFQKKGKKPKDKTKPPKRQSTRSQEQRPPPSPPSSSPPPSPPPPPPPKPLKDTSDPPAKVEPPKPSPSQPRPEPTSNIRDIIKMFNSRPAQDPEPFEPVRPTTRPFVKKGDPKQEALDKLKNVSPVPPQERRLPPPTPPKPDSKGPRPISNSMKQKQRPLVEMLLLPRVPQPPPPPPDCPPPPPPPPEPILQDIPEPPTMIAPSISDMMPDDDDGIQSQLHRFSAGVYFAYSNMLGKLYMRKEVFYPKEMFNQPYILNLLCEQIMRDTYSDSCMRINKDERRKMKDLLANFNVGTSISTIEDDNMKRRIVIAARDNWENYFSRLFPLMLSQADSGDAEVLGVSHRGINLLKVVRASGINPKHLRQLRSYSFAELLSADLQDADKVQVELKNENLVLKSNRAPQITAMIQLFLQELIKGSDHVVALKSFVTDEKSLLSFDRGDIIKLLPMDGLQEGWRFGSMGGRSGLFPEDLTQPSAAPEYQSLHLERKDTRRKSVRRTNPAGAAKNKAPADTMLLMGGVDSERPGGDTLQQGSNRSSVQGSVSDMEVLSPMAKFAIKYFRVGNMSLPASGRNFLEAVQHTEVPIQESLILYSDSEFSELSVQCFTTVMQLMGDLPLKKKITRAGCLRDILLLGKEKETLRDEIYCQVIKQTTLNPDHSSCKLGWSLLGAMTGFFFCSGTLLPYVTQHLSNISQDDDHSCRELAHVCQENLERSLDFGCRRTIPSEIEMEAILAGKTFQLISIKLPGGVNLPIKTHFFSMAVDVLKEICTEMGITNITEMRDFTIVCHRHKDGTARPLHPQEYLFDFLLDNDDSIFLSLRRLLWRNTLSFRTDLYLEFHYQQLLADYLSGCVLLPAVIGASFVKHAAELSALQHLARGLKNQPSLSDMKEYLPSEERFSRRAEGIHSNCLGQIAAMQSLSPRAAKIKFIEVLSGLPKFGSTNFLAQKVSQRECPSPCVVSVSQEGAQFLDPKTQEQVFMIPLAEVQHMRTTPPKKQGKASSVIISYGNPARPKTLTIHLKAAKELCHILALIIEEVIAPSVNSSISNPQ</sequence>
<feature type="domain" description="Myosin motor" evidence="17">
    <location>
        <begin position="833"/>
        <end position="1508"/>
    </location>
</feature>
<keyword evidence="6 12" id="KW-0547">Nucleotide-binding</keyword>
<feature type="compositionally biased region" description="Basic and acidic residues" evidence="13">
    <location>
        <begin position="2318"/>
        <end position="2331"/>
    </location>
</feature>
<gene>
    <name evidence="18" type="ORF">JOB18_040113</name>
</gene>
<feature type="region of interest" description="Disordered" evidence="13">
    <location>
        <begin position="520"/>
        <end position="553"/>
    </location>
</feature>
<dbReference type="Pfam" id="PF00612">
    <property type="entry name" value="IQ"/>
    <property type="match status" value="2"/>
</dbReference>
<protein>
    <submittedName>
        <fullName evidence="18">Myosin XVB</fullName>
    </submittedName>
</protein>
<comment type="similarity">
    <text evidence="2 12">Belongs to the TRAFAC class myosin-kinesin ATPase superfamily. Myosin family.</text>
</comment>
<feature type="region of interest" description="Disordered" evidence="13">
    <location>
        <begin position="327"/>
        <end position="431"/>
    </location>
</feature>
<dbReference type="GO" id="GO:0003779">
    <property type="term" value="F:actin binding"/>
    <property type="evidence" value="ECO:0007669"/>
    <property type="project" value="UniProtKB-KW"/>
</dbReference>
<keyword evidence="9 12" id="KW-0505">Motor protein</keyword>
<feature type="domain" description="SH3" evidence="14">
    <location>
        <begin position="2627"/>
        <end position="2688"/>
    </location>
</feature>
<feature type="binding site" evidence="12">
    <location>
        <begin position="926"/>
        <end position="933"/>
    </location>
    <ligand>
        <name>ATP</name>
        <dbReference type="ChEBI" id="CHEBI:30616"/>
    </ligand>
</feature>
<feature type="compositionally biased region" description="Low complexity" evidence="13">
    <location>
        <begin position="399"/>
        <end position="409"/>
    </location>
</feature>
<feature type="compositionally biased region" description="Acidic residues" evidence="13">
    <location>
        <begin position="131"/>
        <end position="145"/>
    </location>
</feature>
<dbReference type="InterPro" id="IPR019748">
    <property type="entry name" value="FERM_central"/>
</dbReference>
<evidence type="ECO:0000259" key="15">
    <source>
        <dbReference type="PROSITE" id="PS50057"/>
    </source>
</evidence>
<evidence type="ECO:0000256" key="1">
    <source>
        <dbReference type="ARBA" id="ARBA00004496"/>
    </source>
</evidence>
<dbReference type="GO" id="GO:0005524">
    <property type="term" value="F:ATP binding"/>
    <property type="evidence" value="ECO:0007669"/>
    <property type="project" value="UniProtKB-UniRule"/>
</dbReference>
<keyword evidence="7 12" id="KW-0067">ATP-binding</keyword>
<keyword evidence="10 12" id="KW-0009">Actin-binding</keyword>
<feature type="compositionally biased region" description="Polar residues" evidence="13">
    <location>
        <begin position="71"/>
        <end position="80"/>
    </location>
</feature>
<keyword evidence="8 12" id="KW-0518">Myosin</keyword>
<dbReference type="PANTHER" id="PTHR22692">
    <property type="entry name" value="MYOSIN VII, XV"/>
    <property type="match status" value="1"/>
</dbReference>
<dbReference type="SMART" id="SM00326">
    <property type="entry name" value="SH3"/>
    <property type="match status" value="1"/>
</dbReference>
<dbReference type="Pfam" id="PF26570">
    <property type="entry name" value="MYO15"/>
    <property type="match status" value="1"/>
</dbReference>
<feature type="compositionally biased region" description="Low complexity" evidence="13">
    <location>
        <begin position="2710"/>
        <end position="2721"/>
    </location>
</feature>
<dbReference type="PROSITE" id="PS50096">
    <property type="entry name" value="IQ"/>
    <property type="match status" value="2"/>
</dbReference>
<dbReference type="InterPro" id="IPR000857">
    <property type="entry name" value="MyTH4_dom"/>
</dbReference>
<keyword evidence="19" id="KW-1185">Reference proteome</keyword>
<feature type="region of interest" description="Disordered" evidence="13">
    <location>
        <begin position="1"/>
        <end position="315"/>
    </location>
</feature>
<evidence type="ECO:0000259" key="17">
    <source>
        <dbReference type="PROSITE" id="PS51456"/>
    </source>
</evidence>
<dbReference type="InterPro" id="IPR019749">
    <property type="entry name" value="Band_41_domain"/>
</dbReference>
<dbReference type="InterPro" id="IPR051567">
    <property type="entry name" value="Unconventional_Myosin_ATPase"/>
</dbReference>
<proteinExistence type="inferred from homology"/>
<feature type="domain" description="MyTH4" evidence="16">
    <location>
        <begin position="1669"/>
        <end position="1816"/>
    </location>
</feature>
<evidence type="ECO:0000256" key="4">
    <source>
        <dbReference type="ARBA" id="ARBA00022490"/>
    </source>
</evidence>
<keyword evidence="3 11" id="KW-0728">SH3 domain</keyword>
<keyword evidence="4" id="KW-0963">Cytoplasm</keyword>
<feature type="region of interest" description="Disordered" evidence="13">
    <location>
        <begin position="577"/>
        <end position="612"/>
    </location>
</feature>
<feature type="compositionally biased region" description="Pro residues" evidence="13">
    <location>
        <begin position="2269"/>
        <end position="2283"/>
    </location>
</feature>
<accession>A0AAV6RV14</accession>
<feature type="compositionally biased region" description="Polar residues" evidence="13">
    <location>
        <begin position="2739"/>
        <end position="2753"/>
    </location>
</feature>
<dbReference type="SMART" id="SM00295">
    <property type="entry name" value="B41"/>
    <property type="match status" value="1"/>
</dbReference>
<dbReference type="CDD" id="cd14473">
    <property type="entry name" value="FERM_B-lobe"/>
    <property type="match status" value="1"/>
</dbReference>
<evidence type="ECO:0000256" key="3">
    <source>
        <dbReference type="ARBA" id="ARBA00022443"/>
    </source>
</evidence>
<feature type="domain" description="FERM" evidence="15">
    <location>
        <begin position="2949"/>
        <end position="3259"/>
    </location>
</feature>
<dbReference type="InterPro" id="IPR001609">
    <property type="entry name" value="Myosin_head_motor_dom-like"/>
</dbReference>
<feature type="compositionally biased region" description="Basic and acidic residues" evidence="13">
    <location>
        <begin position="2089"/>
        <end position="2144"/>
    </location>
</feature>